<dbReference type="PROSITE" id="PS00041">
    <property type="entry name" value="HTH_ARAC_FAMILY_1"/>
    <property type="match status" value="1"/>
</dbReference>
<evidence type="ECO:0000259" key="4">
    <source>
        <dbReference type="PROSITE" id="PS01124"/>
    </source>
</evidence>
<dbReference type="Proteomes" id="UP000712157">
    <property type="component" value="Unassembled WGS sequence"/>
</dbReference>
<keyword evidence="6" id="KW-1185">Reference proteome</keyword>
<feature type="domain" description="HTH araC/xylS-type" evidence="4">
    <location>
        <begin position="198"/>
        <end position="296"/>
    </location>
</feature>
<dbReference type="PANTHER" id="PTHR43280">
    <property type="entry name" value="ARAC-FAMILY TRANSCRIPTIONAL REGULATOR"/>
    <property type="match status" value="1"/>
</dbReference>
<keyword evidence="2" id="KW-0238">DNA-binding</keyword>
<dbReference type="InterPro" id="IPR018060">
    <property type="entry name" value="HTH_AraC"/>
</dbReference>
<comment type="caution">
    <text evidence="5">The sequence shown here is derived from an EMBL/GenBank/DDBJ whole genome shotgun (WGS) entry which is preliminary data.</text>
</comment>
<dbReference type="SUPFAM" id="SSF51182">
    <property type="entry name" value="RmlC-like cupins"/>
    <property type="match status" value="1"/>
</dbReference>
<organism evidence="5 6">
    <name type="scientific">Diplocloster agilis</name>
    <dbReference type="NCBI Taxonomy" id="2850323"/>
    <lineage>
        <taxon>Bacteria</taxon>
        <taxon>Bacillati</taxon>
        <taxon>Bacillota</taxon>
        <taxon>Clostridia</taxon>
        <taxon>Lachnospirales</taxon>
        <taxon>Lachnospiraceae</taxon>
        <taxon>Diplocloster</taxon>
    </lineage>
</organism>
<dbReference type="Pfam" id="PF12833">
    <property type="entry name" value="HTH_18"/>
    <property type="match status" value="1"/>
</dbReference>
<evidence type="ECO:0000256" key="2">
    <source>
        <dbReference type="ARBA" id="ARBA00023125"/>
    </source>
</evidence>
<dbReference type="RefSeq" id="WP_238721900.1">
    <property type="nucleotide sequence ID" value="NZ_JAHQCW010000019.1"/>
</dbReference>
<name>A0A949NGY9_9FIRM</name>
<gene>
    <name evidence="5" type="ORF">KTH89_12255</name>
</gene>
<dbReference type="InterPro" id="IPR018062">
    <property type="entry name" value="HTH_AraC-typ_CS"/>
</dbReference>
<keyword evidence="3" id="KW-0804">Transcription</keyword>
<keyword evidence="1" id="KW-0805">Transcription regulation</keyword>
<dbReference type="InterPro" id="IPR009057">
    <property type="entry name" value="Homeodomain-like_sf"/>
</dbReference>
<evidence type="ECO:0000313" key="5">
    <source>
        <dbReference type="EMBL" id="MBU9737313.1"/>
    </source>
</evidence>
<dbReference type="GO" id="GO:0003700">
    <property type="term" value="F:DNA-binding transcription factor activity"/>
    <property type="evidence" value="ECO:0007669"/>
    <property type="project" value="InterPro"/>
</dbReference>
<protein>
    <submittedName>
        <fullName evidence="5">AraC family transcriptional regulator</fullName>
    </submittedName>
</protein>
<evidence type="ECO:0000256" key="1">
    <source>
        <dbReference type="ARBA" id="ARBA00023015"/>
    </source>
</evidence>
<dbReference type="SUPFAM" id="SSF46689">
    <property type="entry name" value="Homeodomain-like"/>
    <property type="match status" value="2"/>
</dbReference>
<dbReference type="Gene3D" id="1.10.10.60">
    <property type="entry name" value="Homeodomain-like"/>
    <property type="match status" value="2"/>
</dbReference>
<dbReference type="Gene3D" id="2.60.120.10">
    <property type="entry name" value="Jelly Rolls"/>
    <property type="match status" value="1"/>
</dbReference>
<dbReference type="SMART" id="SM00342">
    <property type="entry name" value="HTH_ARAC"/>
    <property type="match status" value="1"/>
</dbReference>
<evidence type="ECO:0000313" key="6">
    <source>
        <dbReference type="Proteomes" id="UP000712157"/>
    </source>
</evidence>
<dbReference type="InterPro" id="IPR011051">
    <property type="entry name" value="RmlC_Cupin_sf"/>
</dbReference>
<sequence length="303" mass="35674">MNKEYSLEENVQHGTKERPLTIMNFCTGKGTSYPDHFFVERHWHYNTEILKIRKGRYKAEINLETLYLQEGDICMINSGELHLLEGIGSHTLHDALIYNQSILRFSYEDEMQEKLIHPLLSHKLVLPRIIHPSDTGYKQLNHRVEHLIELGEKKTDDWYFQLKLEILQFLIDLNRYGLFISSADTATAFEKERIDRYKRIVSLIEDNYTSALTLQMLAQAAGCNPQYLCRFFKEIAGISPIQYLIRYRIQQAERLLGNTTKTILEISLDSGFDNVSYFIRQFKKQNGLTPNEYRKRCHLDLFQ</sequence>
<evidence type="ECO:0000256" key="3">
    <source>
        <dbReference type="ARBA" id="ARBA00023163"/>
    </source>
</evidence>
<dbReference type="PROSITE" id="PS01124">
    <property type="entry name" value="HTH_ARAC_FAMILY_2"/>
    <property type="match status" value="1"/>
</dbReference>
<dbReference type="EMBL" id="JAHQCW010000019">
    <property type="protein sequence ID" value="MBU9737313.1"/>
    <property type="molecule type" value="Genomic_DNA"/>
</dbReference>
<dbReference type="PRINTS" id="PR00032">
    <property type="entry name" value="HTHARAC"/>
</dbReference>
<reference evidence="5" key="1">
    <citation type="submission" date="2021-06" db="EMBL/GenBank/DDBJ databases">
        <title>Description of novel taxa of the family Lachnospiraceae.</title>
        <authorList>
            <person name="Chaplin A.V."/>
            <person name="Sokolova S.R."/>
            <person name="Pikina A.P."/>
            <person name="Korzhanova M."/>
            <person name="Belova V."/>
            <person name="Korostin D."/>
            <person name="Efimov B.A."/>
        </authorList>
    </citation>
    <scope>NUCLEOTIDE SEQUENCE</scope>
    <source>
        <strain evidence="5">ASD5720</strain>
    </source>
</reference>
<dbReference type="InterPro" id="IPR020449">
    <property type="entry name" value="Tscrpt_reg_AraC-type_HTH"/>
</dbReference>
<dbReference type="Pfam" id="PF02311">
    <property type="entry name" value="AraC_binding"/>
    <property type="match status" value="1"/>
</dbReference>
<accession>A0A949NGY9</accession>
<dbReference type="AlphaFoldDB" id="A0A949NGY9"/>
<dbReference type="InterPro" id="IPR003313">
    <property type="entry name" value="AraC-bd"/>
</dbReference>
<dbReference type="GO" id="GO:0043565">
    <property type="term" value="F:sequence-specific DNA binding"/>
    <property type="evidence" value="ECO:0007669"/>
    <property type="project" value="InterPro"/>
</dbReference>
<dbReference type="PANTHER" id="PTHR43280:SF2">
    <property type="entry name" value="HTH-TYPE TRANSCRIPTIONAL REGULATOR EXSA"/>
    <property type="match status" value="1"/>
</dbReference>
<dbReference type="InterPro" id="IPR014710">
    <property type="entry name" value="RmlC-like_jellyroll"/>
</dbReference>
<proteinExistence type="predicted"/>